<protein>
    <submittedName>
        <fullName evidence="1">Uncharacterized protein</fullName>
    </submittedName>
</protein>
<name>A0A5J4L1N4_9CHLR</name>
<reference evidence="1 2" key="1">
    <citation type="submission" date="2019-10" db="EMBL/GenBank/DDBJ databases">
        <title>Dictyobacter vulcani sp. nov., within the class Ktedonobacteria, isolated from soil of volcanic Mt. Zao.</title>
        <authorList>
            <person name="Zheng Y."/>
            <person name="Wang C.M."/>
            <person name="Sakai Y."/>
            <person name="Abe K."/>
            <person name="Yokota A."/>
            <person name="Yabe S."/>
        </authorList>
    </citation>
    <scope>NUCLEOTIDE SEQUENCE [LARGE SCALE GENOMIC DNA]</scope>
    <source>
        <strain evidence="1 2">W12</strain>
    </source>
</reference>
<gene>
    <name evidence="1" type="ORF">KDW_63610</name>
</gene>
<evidence type="ECO:0000313" key="2">
    <source>
        <dbReference type="Proteomes" id="UP000326912"/>
    </source>
</evidence>
<accession>A0A5J4L1N4</accession>
<comment type="caution">
    <text evidence="1">The sequence shown here is derived from an EMBL/GenBank/DDBJ whole genome shotgun (WGS) entry which is preliminary data.</text>
</comment>
<dbReference type="Proteomes" id="UP000326912">
    <property type="component" value="Unassembled WGS sequence"/>
</dbReference>
<sequence length="72" mass="8018">MVEKYVSFYQQVRGTQLLKTASLKRSVADSIAKMPRMVPTGPLQQLPDPLADKYPVSLISQQALEADPDIML</sequence>
<organism evidence="1 2">
    <name type="scientific">Dictyobacter vulcani</name>
    <dbReference type="NCBI Taxonomy" id="2607529"/>
    <lineage>
        <taxon>Bacteria</taxon>
        <taxon>Bacillati</taxon>
        <taxon>Chloroflexota</taxon>
        <taxon>Ktedonobacteria</taxon>
        <taxon>Ktedonobacterales</taxon>
        <taxon>Dictyobacteraceae</taxon>
        <taxon>Dictyobacter</taxon>
    </lineage>
</organism>
<evidence type="ECO:0000313" key="1">
    <source>
        <dbReference type="EMBL" id="GER92199.1"/>
    </source>
</evidence>
<keyword evidence="2" id="KW-1185">Reference proteome</keyword>
<dbReference type="EMBL" id="BKZW01000006">
    <property type="protein sequence ID" value="GER92199.1"/>
    <property type="molecule type" value="Genomic_DNA"/>
</dbReference>
<dbReference type="AlphaFoldDB" id="A0A5J4L1N4"/>
<proteinExistence type="predicted"/>